<comment type="caution">
    <text evidence="1">The sequence shown here is derived from an EMBL/GenBank/DDBJ whole genome shotgun (WGS) entry which is preliminary data.</text>
</comment>
<dbReference type="Proteomes" id="UP001162162">
    <property type="component" value="Unassembled WGS sequence"/>
</dbReference>
<feature type="non-terminal residue" evidence="1">
    <location>
        <position position="305"/>
    </location>
</feature>
<name>A0AAV8Z526_9CUCU</name>
<evidence type="ECO:0000313" key="1">
    <source>
        <dbReference type="EMBL" id="KAJ8959310.1"/>
    </source>
</evidence>
<evidence type="ECO:0000313" key="2">
    <source>
        <dbReference type="Proteomes" id="UP001162162"/>
    </source>
</evidence>
<accession>A0AAV8Z526</accession>
<proteinExistence type="predicted"/>
<gene>
    <name evidence="1" type="ORF">NQ318_021996</name>
</gene>
<organism evidence="1 2">
    <name type="scientific">Aromia moschata</name>
    <dbReference type="NCBI Taxonomy" id="1265417"/>
    <lineage>
        <taxon>Eukaryota</taxon>
        <taxon>Metazoa</taxon>
        <taxon>Ecdysozoa</taxon>
        <taxon>Arthropoda</taxon>
        <taxon>Hexapoda</taxon>
        <taxon>Insecta</taxon>
        <taxon>Pterygota</taxon>
        <taxon>Neoptera</taxon>
        <taxon>Endopterygota</taxon>
        <taxon>Coleoptera</taxon>
        <taxon>Polyphaga</taxon>
        <taxon>Cucujiformia</taxon>
        <taxon>Chrysomeloidea</taxon>
        <taxon>Cerambycidae</taxon>
        <taxon>Cerambycinae</taxon>
        <taxon>Callichromatini</taxon>
        <taxon>Aromia</taxon>
    </lineage>
</organism>
<reference evidence="1" key="1">
    <citation type="journal article" date="2023" name="Insect Mol. Biol.">
        <title>Genome sequencing provides insights into the evolution of gene families encoding plant cell wall-degrading enzymes in longhorned beetles.</title>
        <authorList>
            <person name="Shin N.R."/>
            <person name="Okamura Y."/>
            <person name="Kirsch R."/>
            <person name="Pauchet Y."/>
        </authorList>
    </citation>
    <scope>NUCLEOTIDE SEQUENCE</scope>
    <source>
        <strain evidence="1">AMC_N1</strain>
    </source>
</reference>
<sequence length="305" mass="35637">IRDNLLCCCKWYLIWSLRDLIDIARPSNTELQKEFPQLSRTCKEYVGTCFRMLDSLNGQPLHIKVYNLLCHLHITYMEDLEGPIKLFKQFEELKLTINDGQLQNSLVSFLDKHVISNTEMSLHDRRAHVVQFVNLVHHNILPTQCLAYVFKYYYAYNKEFGPIIESSLMSMAAAPDENVILMMVVYTLSVIYENVITKRGAIDLRTEDANNIKLLLKQFLAFKVFRSSNGKFQKLLYFSFNYAFKDESKYSFLYFVKYFIDLLDDEDKREVLEFFKKKIPSGPAKNDAVLFVGNYLKQMKPSAAA</sequence>
<dbReference type="EMBL" id="JAPWTK010000013">
    <property type="protein sequence ID" value="KAJ8959310.1"/>
    <property type="molecule type" value="Genomic_DNA"/>
</dbReference>
<feature type="non-terminal residue" evidence="1">
    <location>
        <position position="1"/>
    </location>
</feature>
<keyword evidence="2" id="KW-1185">Reference proteome</keyword>
<dbReference type="AlphaFoldDB" id="A0AAV8Z526"/>
<protein>
    <submittedName>
        <fullName evidence="1">Uncharacterized protein</fullName>
    </submittedName>
</protein>